<evidence type="ECO:0000256" key="2">
    <source>
        <dbReference type="ARBA" id="ARBA00009749"/>
    </source>
</evidence>
<dbReference type="InterPro" id="IPR036739">
    <property type="entry name" value="SLC41_membr_dom_sf"/>
</dbReference>
<comment type="subcellular location">
    <subcellularLocation>
        <location evidence="9">Cell membrane</location>
        <topology evidence="9">Multi-pass membrane protein</topology>
    </subcellularLocation>
    <subcellularLocation>
        <location evidence="1">Membrane</location>
        <topology evidence="1">Multi-pass membrane protein</topology>
    </subcellularLocation>
</comment>
<evidence type="ECO:0000256" key="3">
    <source>
        <dbReference type="ARBA" id="ARBA00022448"/>
    </source>
</evidence>
<keyword evidence="8" id="KW-0129">CBS domain</keyword>
<sequence length="453" mass="50787">MMSFEATREYIEQLRELIEEGNKKEVAVLMKDLHPADIAEIMDDLNTEEAKFIYLLLDGEKASDVLIEIDEDDRRRFLKVIPAEMIATRFIEYMDSDDAADVVADLDEDVQKEVLNEIEDIEQAGDIIDLLDYEEDSAGGIMAKELVAVNENWNVATCLKEISRQAEEVDEIFYIYVTDDDDKLKGILSLKKLILNHTNTKVSKIYDPDVKKVFTSTRQEEVAELMDKYDLVAMPVVDEIGRLQGRITFDDVIDFVRDEAEKDYQMVSGITGDVEPGDKVWHVLRARFPWLLIGLLGGILSAVVLGSHEESLTKVTQLAFFIPLIAAMAGNVGVQSSSIVVQSIASGVKDIETPVRKLVKEISIAVLTASIFAVLIFFYNFFVSGNMNLTYSVSISLFIVIIFASLFGTVIPLILHRFKIDPALATGPFITTMNDILGMMIYLSISGMFFNLV</sequence>
<accession>A0ABM5Q9H4</accession>
<dbReference type="InterPro" id="IPR006667">
    <property type="entry name" value="SLC41_membr_dom"/>
</dbReference>
<keyword evidence="4 9" id="KW-0812">Transmembrane</keyword>
<organism evidence="11 12">
    <name type="scientific">Draconibacterium orientale</name>
    <dbReference type="NCBI Taxonomy" id="1168034"/>
    <lineage>
        <taxon>Bacteria</taxon>
        <taxon>Pseudomonadati</taxon>
        <taxon>Bacteroidota</taxon>
        <taxon>Bacteroidia</taxon>
        <taxon>Marinilabiliales</taxon>
        <taxon>Prolixibacteraceae</taxon>
        <taxon>Draconibacterium</taxon>
    </lineage>
</organism>
<dbReference type="PANTHER" id="PTHR43773:SF1">
    <property type="entry name" value="MAGNESIUM TRANSPORTER MGTE"/>
    <property type="match status" value="1"/>
</dbReference>
<evidence type="ECO:0000259" key="10">
    <source>
        <dbReference type="PROSITE" id="PS51371"/>
    </source>
</evidence>
<dbReference type="CDD" id="cd04606">
    <property type="entry name" value="CBS_pair_Mg_transporter"/>
    <property type="match status" value="1"/>
</dbReference>
<evidence type="ECO:0000313" key="11">
    <source>
        <dbReference type="EMBL" id="AHW60021.1"/>
    </source>
</evidence>
<feature type="transmembrane region" description="Helical" evidence="9">
    <location>
        <begin position="436"/>
        <end position="452"/>
    </location>
</feature>
<dbReference type="Pfam" id="PF03448">
    <property type="entry name" value="MgtE_N"/>
    <property type="match status" value="1"/>
</dbReference>
<dbReference type="Gene3D" id="1.25.60.10">
    <property type="entry name" value="MgtE N-terminal domain-like"/>
    <property type="match status" value="1"/>
</dbReference>
<comment type="subunit">
    <text evidence="9">Homodimer.</text>
</comment>
<dbReference type="Proteomes" id="UP000023772">
    <property type="component" value="Chromosome"/>
</dbReference>
<protein>
    <recommendedName>
        <fullName evidence="9">Magnesium transporter MgtE</fullName>
    </recommendedName>
</protein>
<dbReference type="PANTHER" id="PTHR43773">
    <property type="entry name" value="MAGNESIUM TRANSPORTER MGTE"/>
    <property type="match status" value="1"/>
</dbReference>
<keyword evidence="5 9" id="KW-0460">Magnesium</keyword>
<gene>
    <name evidence="11" type="ORF">FH5T_11530</name>
</gene>
<dbReference type="Pfam" id="PF01769">
    <property type="entry name" value="MgtE"/>
    <property type="match status" value="1"/>
</dbReference>
<dbReference type="Gene3D" id="1.10.357.20">
    <property type="entry name" value="SLC41 divalent cation transporters, integral membrane domain"/>
    <property type="match status" value="1"/>
</dbReference>
<dbReference type="NCBIfam" id="TIGR00400">
    <property type="entry name" value="mgtE"/>
    <property type="match status" value="1"/>
</dbReference>
<dbReference type="SUPFAM" id="SSF158791">
    <property type="entry name" value="MgtE N-terminal domain-like"/>
    <property type="match status" value="1"/>
</dbReference>
<evidence type="ECO:0000256" key="5">
    <source>
        <dbReference type="ARBA" id="ARBA00022842"/>
    </source>
</evidence>
<comment type="similarity">
    <text evidence="2 9">Belongs to the SLC41A transporter family.</text>
</comment>
<dbReference type="SMART" id="SM00924">
    <property type="entry name" value="MgtE_N"/>
    <property type="match status" value="1"/>
</dbReference>
<proteinExistence type="inferred from homology"/>
<keyword evidence="3 9" id="KW-0813">Transport</keyword>
<evidence type="ECO:0000256" key="4">
    <source>
        <dbReference type="ARBA" id="ARBA00022692"/>
    </source>
</evidence>
<evidence type="ECO:0000256" key="8">
    <source>
        <dbReference type="PROSITE-ProRule" id="PRU00703"/>
    </source>
</evidence>
<dbReference type="InterPro" id="IPR006669">
    <property type="entry name" value="MgtE_transporter"/>
</dbReference>
<feature type="transmembrane region" description="Helical" evidence="9">
    <location>
        <begin position="288"/>
        <end position="306"/>
    </location>
</feature>
<name>A0ABM5Q9H4_9BACT</name>
<keyword evidence="12" id="KW-1185">Reference proteome</keyword>
<dbReference type="Gene3D" id="3.10.580.10">
    <property type="entry name" value="CBS-domain"/>
    <property type="match status" value="1"/>
</dbReference>
<dbReference type="InterPro" id="IPR000644">
    <property type="entry name" value="CBS_dom"/>
</dbReference>
<feature type="transmembrane region" description="Helical" evidence="9">
    <location>
        <begin position="362"/>
        <end position="382"/>
    </location>
</feature>
<dbReference type="InterPro" id="IPR046342">
    <property type="entry name" value="CBS_dom_sf"/>
</dbReference>
<keyword evidence="9" id="KW-0479">Metal-binding</keyword>
<dbReference type="InterPro" id="IPR038076">
    <property type="entry name" value="MgtE_N_sf"/>
</dbReference>
<dbReference type="Pfam" id="PF00571">
    <property type="entry name" value="CBS"/>
    <property type="match status" value="2"/>
</dbReference>
<keyword evidence="7 9" id="KW-0472">Membrane</keyword>
<feature type="domain" description="CBS" evidence="10">
    <location>
        <begin position="206"/>
        <end position="262"/>
    </location>
</feature>
<evidence type="ECO:0000313" key="12">
    <source>
        <dbReference type="Proteomes" id="UP000023772"/>
    </source>
</evidence>
<feature type="transmembrane region" description="Helical" evidence="9">
    <location>
        <begin position="394"/>
        <end position="415"/>
    </location>
</feature>
<dbReference type="PROSITE" id="PS51371">
    <property type="entry name" value="CBS"/>
    <property type="match status" value="2"/>
</dbReference>
<dbReference type="EMBL" id="CP007451">
    <property type="protein sequence ID" value="AHW60021.1"/>
    <property type="molecule type" value="Genomic_DNA"/>
</dbReference>
<comment type="function">
    <text evidence="9">Acts as a magnesium transporter.</text>
</comment>
<feature type="domain" description="CBS" evidence="10">
    <location>
        <begin position="142"/>
        <end position="203"/>
    </location>
</feature>
<dbReference type="SUPFAM" id="SSF161093">
    <property type="entry name" value="MgtE membrane domain-like"/>
    <property type="match status" value="1"/>
</dbReference>
<reference evidence="11 12" key="1">
    <citation type="submission" date="2014-03" db="EMBL/GenBank/DDBJ databases">
        <title>Complete genome sequence of a deeply braunched marine Bacteroidia bacterium Draconibacterium orientale type strain FH5T.</title>
        <authorList>
            <person name="Li X."/>
            <person name="Wang X."/>
            <person name="Xie Z."/>
            <person name="Du Z."/>
            <person name="Chen G."/>
        </authorList>
    </citation>
    <scope>NUCLEOTIDE SEQUENCE [LARGE SCALE GENOMIC DNA]</scope>
    <source>
        <strain evidence="11 12">FH5</strain>
    </source>
</reference>
<keyword evidence="6 9" id="KW-1133">Transmembrane helix</keyword>
<dbReference type="SUPFAM" id="SSF54631">
    <property type="entry name" value="CBS-domain pair"/>
    <property type="match status" value="1"/>
</dbReference>
<feature type="transmembrane region" description="Helical" evidence="9">
    <location>
        <begin position="318"/>
        <end position="341"/>
    </location>
</feature>
<evidence type="ECO:0000256" key="7">
    <source>
        <dbReference type="ARBA" id="ARBA00023136"/>
    </source>
</evidence>
<dbReference type="InterPro" id="IPR006668">
    <property type="entry name" value="Mg_transptr_MgtE_intracell_dom"/>
</dbReference>
<keyword evidence="9" id="KW-1003">Cell membrane</keyword>
<evidence type="ECO:0000256" key="6">
    <source>
        <dbReference type="ARBA" id="ARBA00022989"/>
    </source>
</evidence>
<dbReference type="SMART" id="SM00116">
    <property type="entry name" value="CBS"/>
    <property type="match status" value="2"/>
</dbReference>
<evidence type="ECO:0000256" key="1">
    <source>
        <dbReference type="ARBA" id="ARBA00004141"/>
    </source>
</evidence>
<evidence type="ECO:0000256" key="9">
    <source>
        <dbReference type="RuleBase" id="RU362011"/>
    </source>
</evidence>